<dbReference type="RefSeq" id="WP_093853930.1">
    <property type="nucleotide sequence ID" value="NZ_JAVRER010000023.1"/>
</dbReference>
<dbReference type="InterPro" id="IPR009057">
    <property type="entry name" value="Homeodomain-like_sf"/>
</dbReference>
<dbReference type="PANTHER" id="PTHR30514">
    <property type="entry name" value="GLUCOKINASE"/>
    <property type="match status" value="1"/>
</dbReference>
<dbReference type="InterPro" id="IPR046348">
    <property type="entry name" value="SIS_dom_sf"/>
</dbReference>
<dbReference type="GO" id="GO:0003677">
    <property type="term" value="F:DNA binding"/>
    <property type="evidence" value="ECO:0007669"/>
    <property type="project" value="UniProtKB-KW"/>
</dbReference>
<dbReference type="Pfam" id="PF01418">
    <property type="entry name" value="HTH_6"/>
    <property type="match status" value="1"/>
</dbReference>
<dbReference type="Proteomes" id="UP001183607">
    <property type="component" value="Unassembled WGS sequence"/>
</dbReference>
<keyword evidence="1" id="KW-0805">Transcription regulation</keyword>
<dbReference type="InterPro" id="IPR035472">
    <property type="entry name" value="RpiR-like_SIS"/>
</dbReference>
<comment type="caution">
    <text evidence="7">The sequence shown here is derived from an EMBL/GenBank/DDBJ whole genome shotgun (WGS) entry which is preliminary data.</text>
</comment>
<evidence type="ECO:0000313" key="7">
    <source>
        <dbReference type="EMBL" id="MDT0417074.1"/>
    </source>
</evidence>
<dbReference type="Pfam" id="PF01380">
    <property type="entry name" value="SIS"/>
    <property type="match status" value="1"/>
</dbReference>
<feature type="domain" description="SIS" evidence="6">
    <location>
        <begin position="136"/>
        <end position="276"/>
    </location>
</feature>
<name>A0ABD5E6Q5_9ACTN</name>
<proteinExistence type="predicted"/>
<evidence type="ECO:0000256" key="1">
    <source>
        <dbReference type="ARBA" id="ARBA00023015"/>
    </source>
</evidence>
<dbReference type="Gene3D" id="3.40.50.10490">
    <property type="entry name" value="Glucose-6-phosphate isomerase like protein, domain 1"/>
    <property type="match status" value="1"/>
</dbReference>
<dbReference type="PROSITE" id="PS51071">
    <property type="entry name" value="HTH_RPIR"/>
    <property type="match status" value="1"/>
</dbReference>
<evidence type="ECO:0000256" key="4">
    <source>
        <dbReference type="SAM" id="MobiDB-lite"/>
    </source>
</evidence>
<dbReference type="PANTHER" id="PTHR30514:SF1">
    <property type="entry name" value="HTH-TYPE TRANSCRIPTIONAL REGULATOR HEXR-RELATED"/>
    <property type="match status" value="1"/>
</dbReference>
<dbReference type="Gene3D" id="1.10.10.10">
    <property type="entry name" value="Winged helix-like DNA-binding domain superfamily/Winged helix DNA-binding domain"/>
    <property type="match status" value="1"/>
</dbReference>
<dbReference type="AlphaFoldDB" id="A0ABD5E6Q5"/>
<dbReference type="PROSITE" id="PS51464">
    <property type="entry name" value="SIS"/>
    <property type="match status" value="1"/>
</dbReference>
<accession>A0ABD5E6Q5</accession>
<gene>
    <name evidence="7" type="ORF">RM574_16415</name>
</gene>
<evidence type="ECO:0000259" key="6">
    <source>
        <dbReference type="PROSITE" id="PS51464"/>
    </source>
</evidence>
<dbReference type="CDD" id="cd05013">
    <property type="entry name" value="SIS_RpiR"/>
    <property type="match status" value="1"/>
</dbReference>
<dbReference type="InterPro" id="IPR001347">
    <property type="entry name" value="SIS_dom"/>
</dbReference>
<feature type="domain" description="HTH rpiR-type" evidence="5">
    <location>
        <begin position="10"/>
        <end position="86"/>
    </location>
</feature>
<keyword evidence="2" id="KW-0238">DNA-binding</keyword>
<keyword evidence="3" id="KW-0804">Transcription</keyword>
<dbReference type="SUPFAM" id="SSF46689">
    <property type="entry name" value="Homeodomain-like"/>
    <property type="match status" value="1"/>
</dbReference>
<dbReference type="InterPro" id="IPR000281">
    <property type="entry name" value="HTH_RpiR"/>
</dbReference>
<organism evidence="7 8">
    <name type="scientific">Streptomyces evansiae</name>
    <dbReference type="NCBI Taxonomy" id="3075535"/>
    <lineage>
        <taxon>Bacteria</taxon>
        <taxon>Bacillati</taxon>
        <taxon>Actinomycetota</taxon>
        <taxon>Actinomycetes</taxon>
        <taxon>Kitasatosporales</taxon>
        <taxon>Streptomycetaceae</taxon>
        <taxon>Streptomyces</taxon>
    </lineage>
</organism>
<dbReference type="InterPro" id="IPR036388">
    <property type="entry name" value="WH-like_DNA-bd_sf"/>
</dbReference>
<dbReference type="InterPro" id="IPR047640">
    <property type="entry name" value="RpiR-like"/>
</dbReference>
<evidence type="ECO:0000259" key="5">
    <source>
        <dbReference type="PROSITE" id="PS51071"/>
    </source>
</evidence>
<reference evidence="8" key="1">
    <citation type="submission" date="2023-07" db="EMBL/GenBank/DDBJ databases">
        <title>30 novel species of actinomycetes from the DSMZ collection.</title>
        <authorList>
            <person name="Nouioui I."/>
        </authorList>
    </citation>
    <scope>NUCLEOTIDE SEQUENCE [LARGE SCALE GENOMIC DNA]</scope>
    <source>
        <strain evidence="8">DSM 41982</strain>
    </source>
</reference>
<feature type="region of interest" description="Disordered" evidence="4">
    <location>
        <begin position="80"/>
        <end position="104"/>
    </location>
</feature>
<evidence type="ECO:0000313" key="8">
    <source>
        <dbReference type="Proteomes" id="UP001183607"/>
    </source>
</evidence>
<dbReference type="SUPFAM" id="SSF53697">
    <property type="entry name" value="SIS domain"/>
    <property type="match status" value="1"/>
</dbReference>
<dbReference type="EMBL" id="JAVRER010000023">
    <property type="protein sequence ID" value="MDT0417074.1"/>
    <property type="molecule type" value="Genomic_DNA"/>
</dbReference>
<evidence type="ECO:0000256" key="3">
    <source>
        <dbReference type="ARBA" id="ARBA00023163"/>
    </source>
</evidence>
<protein>
    <submittedName>
        <fullName evidence="7">MurR/RpiR family transcriptional regulator</fullName>
    </submittedName>
</protein>
<sequence length="294" mass="30053">MEQNSEKSPADLAAHIRSHLSGLSGAEARVARTVLDLGERLVGLSVSEVAALAETAPSSVVRTCQRLEFRGFQELKIAAARQAPRPAREPGAAGGPADSGDAADPAARALAATLAASREALDGLRTTLPPARLGEAARLLDGASRVLVVGAGLSQPVVADAAYRLRAVGRAVDAPTDPLTAQLSAGLLTDSSVCLAVSHTGATRSTVDAARRARLQGAAVLALTSYVRSPLTETSDCVLVAGGQDLVLGLEAVASRLAHLAVIDALVQTLLDLGGEEARRALDVSAEVTAEHSY</sequence>
<evidence type="ECO:0000256" key="2">
    <source>
        <dbReference type="ARBA" id="ARBA00023125"/>
    </source>
</evidence>